<dbReference type="KEGG" id="msch:N508_001184"/>
<organism evidence="2 3">
    <name type="scientific">Mucispirillum schaedleri ASF457</name>
    <dbReference type="NCBI Taxonomy" id="1379858"/>
    <lineage>
        <taxon>Bacteria</taxon>
        <taxon>Pseudomonadati</taxon>
        <taxon>Deferribacterota</taxon>
        <taxon>Deferribacteres</taxon>
        <taxon>Deferribacterales</taxon>
        <taxon>Mucispirillaceae</taxon>
        <taxon>Mucispirillum</taxon>
    </lineage>
</organism>
<sequence length="74" mass="8389">MKKFCILLYITFVFVYYAGAEEMKSNDVIVEILIGSEKAEGIIYDNNAGRSFLSLLPLTLKMSDYNNTEKIGKI</sequence>
<dbReference type="InterPro" id="IPR041183">
    <property type="entry name" value="Cyclophilin-like"/>
</dbReference>
<proteinExistence type="predicted"/>
<feature type="domain" description="Cyclophilin-like" evidence="1">
    <location>
        <begin position="34"/>
        <end position="73"/>
    </location>
</feature>
<reference evidence="2" key="1">
    <citation type="journal article" date="2014" name="Genome Announc.">
        <title>Draft genome sequences of the altered schaedler flora, a defined bacterial community from gnotobiotic mice.</title>
        <authorList>
            <person name="Wannemuehler M.J."/>
            <person name="Overstreet A.M."/>
            <person name="Ward D.V."/>
            <person name="Phillips G.J."/>
        </authorList>
    </citation>
    <scope>NUCLEOTIDE SEQUENCE</scope>
    <source>
        <strain evidence="2">ASF457</strain>
    </source>
</reference>
<evidence type="ECO:0000313" key="3">
    <source>
        <dbReference type="Proteomes" id="UP000017429"/>
    </source>
</evidence>
<reference evidence="2" key="3">
    <citation type="submission" date="2022-06" db="EMBL/GenBank/DDBJ databases">
        <title>Resources to Facilitate Use of the Altered Schaedler Flora (ASF) Mouse Model to Study Microbiome Function.</title>
        <authorList>
            <person name="Proctor A."/>
            <person name="Parvinroo S."/>
            <person name="Richie T."/>
            <person name="Jia X."/>
            <person name="Lee S.T.M."/>
            <person name="Karp P.D."/>
            <person name="Paley S."/>
            <person name="Kostic A.D."/>
            <person name="Pierre J.F."/>
            <person name="Wannemuehler M.J."/>
            <person name="Phillips G.J."/>
        </authorList>
    </citation>
    <scope>NUCLEOTIDE SEQUENCE</scope>
    <source>
        <strain evidence="2">ASF457</strain>
    </source>
</reference>
<keyword evidence="3" id="KW-1185">Reference proteome</keyword>
<protein>
    <recommendedName>
        <fullName evidence="1">Cyclophilin-like domain-containing protein</fullName>
    </recommendedName>
</protein>
<evidence type="ECO:0000259" key="1">
    <source>
        <dbReference type="Pfam" id="PF18050"/>
    </source>
</evidence>
<name>V2QGR5_9BACT</name>
<reference evidence="2" key="2">
    <citation type="submission" date="2022-05" db="EMBL/GenBank/DDBJ databases">
        <authorList>
            <person name="Proctor A.L."/>
            <person name="Phillips G.J."/>
            <person name="Wannemuehler M.J."/>
        </authorList>
    </citation>
    <scope>NUCLEOTIDE SEQUENCE</scope>
    <source>
        <strain evidence="2">ASF457</strain>
    </source>
</reference>
<gene>
    <name evidence="2" type="ORF">N508_001184</name>
</gene>
<evidence type="ECO:0000313" key="2">
    <source>
        <dbReference type="EMBL" id="USF24105.1"/>
    </source>
</evidence>
<dbReference type="Pfam" id="PF18050">
    <property type="entry name" value="Cyclophil_like2"/>
    <property type="match status" value="1"/>
</dbReference>
<accession>V2QGR5</accession>
<dbReference type="Proteomes" id="UP000017429">
    <property type="component" value="Chromosome"/>
</dbReference>
<dbReference type="AlphaFoldDB" id="V2QGR5"/>
<dbReference type="EMBL" id="CP097562">
    <property type="protein sequence ID" value="USF24105.1"/>
    <property type="molecule type" value="Genomic_DNA"/>
</dbReference>